<accession>A0A7J5B2U6</accession>
<dbReference type="OrthoDB" id="286404at2"/>
<keyword evidence="5" id="KW-1185">Reference proteome</keyword>
<evidence type="ECO:0000313" key="5">
    <source>
        <dbReference type="Proteomes" id="UP000490386"/>
    </source>
</evidence>
<evidence type="ECO:0000259" key="3">
    <source>
        <dbReference type="SMART" id="SM00822"/>
    </source>
</evidence>
<organism evidence="4 5">
    <name type="scientific">Pseudoclavibacter terrae</name>
    <dbReference type="NCBI Taxonomy" id="1530195"/>
    <lineage>
        <taxon>Bacteria</taxon>
        <taxon>Bacillati</taxon>
        <taxon>Actinomycetota</taxon>
        <taxon>Actinomycetes</taxon>
        <taxon>Micrococcales</taxon>
        <taxon>Microbacteriaceae</taxon>
        <taxon>Pseudoclavibacter</taxon>
    </lineage>
</organism>
<dbReference type="Proteomes" id="UP000490386">
    <property type="component" value="Unassembled WGS sequence"/>
</dbReference>
<dbReference type="Pfam" id="PF13561">
    <property type="entry name" value="adh_short_C2"/>
    <property type="match status" value="1"/>
</dbReference>
<reference evidence="4 5" key="1">
    <citation type="submission" date="2019-09" db="EMBL/GenBank/DDBJ databases">
        <title>Phylogeny of genus Pseudoclavibacter and closely related genus.</title>
        <authorList>
            <person name="Li Y."/>
        </authorList>
    </citation>
    <scope>NUCLEOTIDE SEQUENCE [LARGE SCALE GENOMIC DNA]</scope>
    <source>
        <strain evidence="4 5">THG-MD12</strain>
    </source>
</reference>
<dbReference type="InterPro" id="IPR036291">
    <property type="entry name" value="NAD(P)-bd_dom_sf"/>
</dbReference>
<dbReference type="CDD" id="cd05233">
    <property type="entry name" value="SDR_c"/>
    <property type="match status" value="1"/>
</dbReference>
<dbReference type="PROSITE" id="PS00061">
    <property type="entry name" value="ADH_SHORT"/>
    <property type="match status" value="1"/>
</dbReference>
<name>A0A7J5B2U6_9MICO</name>
<dbReference type="AlphaFoldDB" id="A0A7J5B2U6"/>
<dbReference type="GO" id="GO:0016491">
    <property type="term" value="F:oxidoreductase activity"/>
    <property type="evidence" value="ECO:0007669"/>
    <property type="project" value="UniProtKB-KW"/>
</dbReference>
<comment type="caution">
    <text evidence="4">The sequence shown here is derived from an EMBL/GenBank/DDBJ whole genome shotgun (WGS) entry which is preliminary data.</text>
</comment>
<sequence>MSHEAGSSTASSAGASPGRFAGKVAIVTGGVSGIGAKITERLVAEGASVVVADINAELVASASETFGASVIGRRTDVTDEDDFAGLVAETVEKFGTLDALFNVAGGSRSGTLTDISFEDWDFTVRLNLYSAFNGTRLAARQFLAEGKPGSIVNVASLNSLVPMHYGVGYTASKAAAVMLTKQAALELGEHGIRVNAVSPGLVATPLTKGLTDLPGVQEAYDERIPFRRAAQPEEIASAALFLASDDASYISGDNLVVDGAWSTTGYPDLRKFLA</sequence>
<feature type="domain" description="Ketoreductase" evidence="3">
    <location>
        <begin position="23"/>
        <end position="200"/>
    </location>
</feature>
<dbReference type="PRINTS" id="PR00080">
    <property type="entry name" value="SDRFAMILY"/>
</dbReference>
<dbReference type="EMBL" id="WBJX01000004">
    <property type="protein sequence ID" value="KAB1637324.1"/>
    <property type="molecule type" value="Genomic_DNA"/>
</dbReference>
<gene>
    <name evidence="4" type="ORF">F8O03_13735</name>
</gene>
<dbReference type="InterPro" id="IPR057326">
    <property type="entry name" value="KR_dom"/>
</dbReference>
<dbReference type="PRINTS" id="PR00081">
    <property type="entry name" value="GDHRDH"/>
</dbReference>
<dbReference type="RefSeq" id="WP_151424346.1">
    <property type="nucleotide sequence ID" value="NZ_CANKVH010000003.1"/>
</dbReference>
<dbReference type="PANTHER" id="PTHR42820:SF1">
    <property type="entry name" value="SHORT-CHAIN DEHYDROGENASE_REDUCTASE FAMILY PROTEIN"/>
    <property type="match status" value="1"/>
</dbReference>
<dbReference type="SMART" id="SM00822">
    <property type="entry name" value="PKS_KR"/>
    <property type="match status" value="1"/>
</dbReference>
<dbReference type="InterPro" id="IPR002347">
    <property type="entry name" value="SDR_fam"/>
</dbReference>
<dbReference type="Gene3D" id="3.40.50.720">
    <property type="entry name" value="NAD(P)-binding Rossmann-like Domain"/>
    <property type="match status" value="1"/>
</dbReference>
<dbReference type="PANTHER" id="PTHR42820">
    <property type="entry name" value="SHORT-CHAIN DEHYDROGENASE REDUCTASE"/>
    <property type="match status" value="1"/>
</dbReference>
<dbReference type="NCBIfam" id="NF005559">
    <property type="entry name" value="PRK07231.1"/>
    <property type="match status" value="1"/>
</dbReference>
<evidence type="ECO:0000313" key="4">
    <source>
        <dbReference type="EMBL" id="KAB1637324.1"/>
    </source>
</evidence>
<protein>
    <submittedName>
        <fullName evidence="4">SDR family oxidoreductase</fullName>
    </submittedName>
</protein>
<dbReference type="SUPFAM" id="SSF51735">
    <property type="entry name" value="NAD(P)-binding Rossmann-fold domains"/>
    <property type="match status" value="1"/>
</dbReference>
<dbReference type="InterPro" id="IPR020904">
    <property type="entry name" value="Sc_DH/Rdtase_CS"/>
</dbReference>
<dbReference type="FunFam" id="3.40.50.720:FF:000084">
    <property type="entry name" value="Short-chain dehydrogenase reductase"/>
    <property type="match status" value="1"/>
</dbReference>
<comment type="similarity">
    <text evidence="1">Belongs to the short-chain dehydrogenases/reductases (SDR) family.</text>
</comment>
<keyword evidence="2" id="KW-0560">Oxidoreductase</keyword>
<evidence type="ECO:0000256" key="2">
    <source>
        <dbReference type="ARBA" id="ARBA00023002"/>
    </source>
</evidence>
<proteinExistence type="inferred from homology"/>
<evidence type="ECO:0000256" key="1">
    <source>
        <dbReference type="ARBA" id="ARBA00006484"/>
    </source>
</evidence>